<evidence type="ECO:0000313" key="2">
    <source>
        <dbReference type="Proteomes" id="UP001228049"/>
    </source>
</evidence>
<reference evidence="1" key="1">
    <citation type="submission" date="2023-04" db="EMBL/GenBank/DDBJ databases">
        <title>Chromosome-level genome of Chaenocephalus aceratus.</title>
        <authorList>
            <person name="Park H."/>
        </authorList>
    </citation>
    <scope>NUCLEOTIDE SEQUENCE</scope>
    <source>
        <strain evidence="1">DE</strain>
        <tissue evidence="1">Muscle</tissue>
    </source>
</reference>
<organism evidence="1 2">
    <name type="scientific">Dissostichus eleginoides</name>
    <name type="common">Patagonian toothfish</name>
    <name type="synonym">Dissostichus amissus</name>
    <dbReference type="NCBI Taxonomy" id="100907"/>
    <lineage>
        <taxon>Eukaryota</taxon>
        <taxon>Metazoa</taxon>
        <taxon>Chordata</taxon>
        <taxon>Craniata</taxon>
        <taxon>Vertebrata</taxon>
        <taxon>Euteleostomi</taxon>
        <taxon>Actinopterygii</taxon>
        <taxon>Neopterygii</taxon>
        <taxon>Teleostei</taxon>
        <taxon>Neoteleostei</taxon>
        <taxon>Acanthomorphata</taxon>
        <taxon>Eupercaria</taxon>
        <taxon>Perciformes</taxon>
        <taxon>Notothenioidei</taxon>
        <taxon>Nototheniidae</taxon>
        <taxon>Dissostichus</taxon>
    </lineage>
</organism>
<name>A0AAD9BXD2_DISEL</name>
<dbReference type="Proteomes" id="UP001228049">
    <property type="component" value="Unassembled WGS sequence"/>
</dbReference>
<accession>A0AAD9BXD2</accession>
<feature type="non-terminal residue" evidence="1">
    <location>
        <position position="62"/>
    </location>
</feature>
<protein>
    <submittedName>
        <fullName evidence="1">AF4/FMR2 family member 3</fullName>
    </submittedName>
</protein>
<gene>
    <name evidence="1" type="ORF">KUDE01_015147</name>
</gene>
<dbReference type="EMBL" id="JASDAP010000016">
    <property type="protein sequence ID" value="KAK1890476.1"/>
    <property type="molecule type" value="Genomic_DNA"/>
</dbReference>
<proteinExistence type="predicted"/>
<evidence type="ECO:0000313" key="1">
    <source>
        <dbReference type="EMBL" id="KAK1890476.1"/>
    </source>
</evidence>
<feature type="non-terminal residue" evidence="1">
    <location>
        <position position="1"/>
    </location>
</feature>
<sequence length="62" mass="7085">ERENTALESVAQWREPCRKGSTNLCVCELNTELYWDLEQRAVRGGGHVDRTPARPRQPLCTS</sequence>
<keyword evidence="2" id="KW-1185">Reference proteome</keyword>
<dbReference type="AlphaFoldDB" id="A0AAD9BXD2"/>
<comment type="caution">
    <text evidence="1">The sequence shown here is derived from an EMBL/GenBank/DDBJ whole genome shotgun (WGS) entry which is preliminary data.</text>
</comment>